<evidence type="ECO:0000256" key="3">
    <source>
        <dbReference type="ARBA" id="ARBA00022842"/>
    </source>
</evidence>
<dbReference type="RefSeq" id="WP_093704078.1">
    <property type="nucleotide sequence ID" value="NZ_JBEOTK010000029.1"/>
</dbReference>
<dbReference type="GO" id="GO:0016052">
    <property type="term" value="P:carbohydrate catabolic process"/>
    <property type="evidence" value="ECO:0007669"/>
    <property type="project" value="TreeGrafter"/>
</dbReference>
<protein>
    <recommendedName>
        <fullName evidence="4">Mandelate racemase/muconate lactonizing enzyme C-terminal domain-containing protein</fullName>
    </recommendedName>
</protein>
<dbReference type="SUPFAM" id="SSF51604">
    <property type="entry name" value="Enolase C-terminal domain-like"/>
    <property type="match status" value="1"/>
</dbReference>
<dbReference type="InterPro" id="IPR013341">
    <property type="entry name" value="Mandelate_racemase_N_dom"/>
</dbReference>
<dbReference type="Proteomes" id="UP000236520">
    <property type="component" value="Unassembled WGS sequence"/>
</dbReference>
<dbReference type="Pfam" id="PF13378">
    <property type="entry name" value="MR_MLE_C"/>
    <property type="match status" value="1"/>
</dbReference>
<dbReference type="PANTHER" id="PTHR13794:SF58">
    <property type="entry name" value="MITOCHONDRIAL ENOLASE SUPERFAMILY MEMBER 1"/>
    <property type="match status" value="1"/>
</dbReference>
<feature type="domain" description="Mandelate racemase/muconate lactonizing enzyme C-terminal" evidence="4">
    <location>
        <begin position="147"/>
        <end position="248"/>
    </location>
</feature>
<organism evidence="5 6">
    <name type="scientific">Streptomyces malaysiensis</name>
    <dbReference type="NCBI Taxonomy" id="92644"/>
    <lineage>
        <taxon>Bacteria</taxon>
        <taxon>Bacillati</taxon>
        <taxon>Actinomycetota</taxon>
        <taxon>Actinomycetes</taxon>
        <taxon>Kitasatosporales</taxon>
        <taxon>Streptomycetaceae</taxon>
        <taxon>Streptomyces</taxon>
        <taxon>Streptomyces violaceusniger group</taxon>
    </lineage>
</organism>
<keyword evidence="2" id="KW-0479">Metal-binding</keyword>
<comment type="cofactor">
    <cofactor evidence="1">
        <name>Mg(2+)</name>
        <dbReference type="ChEBI" id="CHEBI:18420"/>
    </cofactor>
</comment>
<reference evidence="5 6" key="1">
    <citation type="submission" date="2015-09" db="EMBL/GenBank/DDBJ databases">
        <title>Genome sequence, genome mining and natural product profiling of a biocontrol bacterium Streptomyces malaysiensis F913.</title>
        <authorList>
            <person name="Xu Y."/>
            <person name="Wei J."/>
            <person name="Xie J."/>
            <person name="Li T."/>
            <person name="Zhou Z."/>
        </authorList>
    </citation>
    <scope>NUCLEOTIDE SEQUENCE [LARGE SCALE GENOMIC DNA]</scope>
    <source>
        <strain evidence="5 6">F913</strain>
    </source>
</reference>
<dbReference type="InterPro" id="IPR036849">
    <property type="entry name" value="Enolase-like_C_sf"/>
</dbReference>
<dbReference type="SUPFAM" id="SSF54826">
    <property type="entry name" value="Enolase N-terminal domain-like"/>
    <property type="match status" value="1"/>
</dbReference>
<dbReference type="Gene3D" id="3.30.390.10">
    <property type="entry name" value="Enolase-like, N-terminal domain"/>
    <property type="match status" value="1"/>
</dbReference>
<accession>A0A2J7YQR9</accession>
<comment type="caution">
    <text evidence="5">The sequence shown here is derived from an EMBL/GenBank/DDBJ whole genome shotgun (WGS) entry which is preliminary data.</text>
</comment>
<dbReference type="SFLD" id="SFLDS00001">
    <property type="entry name" value="Enolase"/>
    <property type="match status" value="1"/>
</dbReference>
<dbReference type="InterPro" id="IPR029017">
    <property type="entry name" value="Enolase-like_N"/>
</dbReference>
<evidence type="ECO:0000256" key="2">
    <source>
        <dbReference type="ARBA" id="ARBA00022723"/>
    </source>
</evidence>
<evidence type="ECO:0000313" key="5">
    <source>
        <dbReference type="EMBL" id="PNG90371.1"/>
    </source>
</evidence>
<gene>
    <name evidence="5" type="ORF">SMF913_25836</name>
</gene>
<dbReference type="InterPro" id="IPR029065">
    <property type="entry name" value="Enolase_C-like"/>
</dbReference>
<dbReference type="InterPro" id="IPR046945">
    <property type="entry name" value="RHMD-like"/>
</dbReference>
<dbReference type="SMART" id="SM00922">
    <property type="entry name" value="MR_MLE"/>
    <property type="match status" value="1"/>
</dbReference>
<evidence type="ECO:0000256" key="1">
    <source>
        <dbReference type="ARBA" id="ARBA00001946"/>
    </source>
</evidence>
<evidence type="ECO:0000259" key="4">
    <source>
        <dbReference type="SMART" id="SM00922"/>
    </source>
</evidence>
<sequence length="387" mass="42797">MKIERIRIDQAKFDMVDFSKHPTGFSLVYTPGSRKPTSAYAIRIYTDEGVVGQYVGGNSVATAQVNMFGGYLIGKDPLQRELIYNDVKRQLRKFDKMGMGFVDIALWDLAGRAHNASIRTLLGGWKTRLPAYASTAAGDRNGGLDSPEAYADFAVACKELGYRGYKLHVWDTYDVPEVVRTIAKVREAVGPDMDLMLDPGCKLETFAHAVQVGRACDDANFLWLEDPYKDTGISIFGHKRLRELIRTPLLQTEHVRGLEQHMDFAIGGGTDFMRADAEYDGGITGALKIAHATEALGLDVELHTPGPAQRQLMASLRNTNYYEMSFVHPKSSEIGRSQLIYADGYRDGLTAIDADGCVPVPEGVGLGVEYDWDAIEAHTVDTVEFTR</sequence>
<name>A0A2J7YQR9_STRMQ</name>
<dbReference type="InterPro" id="IPR013342">
    <property type="entry name" value="Mandelate_racemase_C"/>
</dbReference>
<evidence type="ECO:0000313" key="6">
    <source>
        <dbReference type="Proteomes" id="UP000236520"/>
    </source>
</evidence>
<proteinExistence type="predicted"/>
<dbReference type="GO" id="GO:0000287">
    <property type="term" value="F:magnesium ion binding"/>
    <property type="evidence" value="ECO:0007669"/>
    <property type="project" value="TreeGrafter"/>
</dbReference>
<dbReference type="Pfam" id="PF02746">
    <property type="entry name" value="MR_MLE_N"/>
    <property type="match status" value="1"/>
</dbReference>
<dbReference type="GO" id="GO:0016836">
    <property type="term" value="F:hydro-lyase activity"/>
    <property type="evidence" value="ECO:0007669"/>
    <property type="project" value="TreeGrafter"/>
</dbReference>
<dbReference type="AlphaFoldDB" id="A0A2J7YQR9"/>
<dbReference type="GeneID" id="303180554"/>
<dbReference type="Gene3D" id="3.20.20.120">
    <property type="entry name" value="Enolase-like C-terminal domain"/>
    <property type="match status" value="1"/>
</dbReference>
<keyword evidence="6" id="KW-1185">Reference proteome</keyword>
<dbReference type="PANTHER" id="PTHR13794">
    <property type="entry name" value="ENOLASE SUPERFAMILY, MANDELATE RACEMASE"/>
    <property type="match status" value="1"/>
</dbReference>
<keyword evidence="3" id="KW-0460">Magnesium</keyword>
<dbReference type="EMBL" id="LJIW01000002">
    <property type="protein sequence ID" value="PNG90371.1"/>
    <property type="molecule type" value="Genomic_DNA"/>
</dbReference>